<reference evidence="4" key="1">
    <citation type="submission" date="2016-10" db="EMBL/GenBank/DDBJ databases">
        <authorList>
            <person name="Varghese N."/>
            <person name="Submissions S."/>
        </authorList>
    </citation>
    <scope>NUCLEOTIDE SEQUENCE [LARGE SCALE GENOMIC DNA]</scope>
    <source>
        <strain evidence="4">CGMCC 1.9108</strain>
    </source>
</reference>
<dbReference type="AlphaFoldDB" id="A0A1G6I6T5"/>
<organism evidence="3 4">
    <name type="scientific">Ruegeria marina</name>
    <dbReference type="NCBI Taxonomy" id="639004"/>
    <lineage>
        <taxon>Bacteria</taxon>
        <taxon>Pseudomonadati</taxon>
        <taxon>Pseudomonadota</taxon>
        <taxon>Alphaproteobacteria</taxon>
        <taxon>Rhodobacterales</taxon>
        <taxon>Roseobacteraceae</taxon>
        <taxon>Ruegeria</taxon>
    </lineage>
</organism>
<evidence type="ECO:0000313" key="3">
    <source>
        <dbReference type="EMBL" id="SDC02161.1"/>
    </source>
</evidence>
<dbReference type="InterPro" id="IPR023298">
    <property type="entry name" value="ATPase_P-typ_TM_dom_sf"/>
</dbReference>
<keyword evidence="1" id="KW-0472">Membrane</keyword>
<feature type="transmembrane region" description="Helical" evidence="1">
    <location>
        <begin position="68"/>
        <end position="91"/>
    </location>
</feature>
<name>A0A1G6I6T5_9RHOB</name>
<dbReference type="SUPFAM" id="SSF81665">
    <property type="entry name" value="Calcium ATPase, transmembrane domain M"/>
    <property type="match status" value="1"/>
</dbReference>
<keyword evidence="1" id="KW-0812">Transmembrane</keyword>
<keyword evidence="1" id="KW-1133">Transmembrane helix</keyword>
<dbReference type="Gene3D" id="1.20.1110.10">
    <property type="entry name" value="Calcium-transporting ATPase, transmembrane domain"/>
    <property type="match status" value="1"/>
</dbReference>
<accession>A0A1G6I6T5</accession>
<dbReference type="STRING" id="639004.SAMN04488239_10141"/>
<protein>
    <submittedName>
        <fullName evidence="3">Cation transporting ATPase, C-terminus</fullName>
    </submittedName>
</protein>
<gene>
    <name evidence="3" type="ORF">SAMN04488239_10141</name>
</gene>
<dbReference type="Pfam" id="PF00689">
    <property type="entry name" value="Cation_ATPase_C"/>
    <property type="match status" value="1"/>
</dbReference>
<dbReference type="Proteomes" id="UP000199628">
    <property type="component" value="Unassembled WGS sequence"/>
</dbReference>
<evidence type="ECO:0000313" key="4">
    <source>
        <dbReference type="Proteomes" id="UP000199628"/>
    </source>
</evidence>
<proteinExistence type="predicted"/>
<keyword evidence="4" id="KW-1185">Reference proteome</keyword>
<dbReference type="EMBL" id="FMZV01000001">
    <property type="protein sequence ID" value="SDC02161.1"/>
    <property type="molecule type" value="Genomic_DNA"/>
</dbReference>
<dbReference type="RefSeq" id="WP_176827780.1">
    <property type="nucleotide sequence ID" value="NZ_FMZV01000001.1"/>
</dbReference>
<feature type="domain" description="Cation-transporting P-type ATPase C-terminal" evidence="2">
    <location>
        <begin position="2"/>
        <end position="115"/>
    </location>
</feature>
<evidence type="ECO:0000256" key="1">
    <source>
        <dbReference type="SAM" id="Phobius"/>
    </source>
</evidence>
<feature type="transmembrane region" description="Helical" evidence="1">
    <location>
        <begin position="27"/>
        <end position="47"/>
    </location>
</feature>
<feature type="transmembrane region" description="Helical" evidence="1">
    <location>
        <begin position="97"/>
        <end position="119"/>
    </location>
</feature>
<evidence type="ECO:0000259" key="2">
    <source>
        <dbReference type="Pfam" id="PF00689"/>
    </source>
</evidence>
<sequence length="126" mass="13280">MLGGFLTVGILGAYGLALYWLELETGAAVTVAFLTLALGHLWTVINLRALETGLVVNDVSHNRYVRGAIVLCLCLIGLELWLTGLSGILKLEPSSRAGLALAAGASILPLLRGQAWLVWKGRAGAN</sequence>
<dbReference type="InterPro" id="IPR006068">
    <property type="entry name" value="ATPase_P-typ_cation-transptr_C"/>
</dbReference>